<dbReference type="SUPFAM" id="SSF53300">
    <property type="entry name" value="vWA-like"/>
    <property type="match status" value="1"/>
</dbReference>
<dbReference type="PANTHER" id="PTHR34706:SF1">
    <property type="entry name" value="VWFA DOMAIN-CONTAINING PROTEIN"/>
    <property type="match status" value="1"/>
</dbReference>
<evidence type="ECO:0000259" key="2">
    <source>
        <dbReference type="PROSITE" id="PS50234"/>
    </source>
</evidence>
<gene>
    <name evidence="3" type="ORF">CTheo_7082</name>
</gene>
<evidence type="ECO:0000313" key="3">
    <source>
        <dbReference type="EMBL" id="KAB5589469.1"/>
    </source>
</evidence>
<dbReference type="SMART" id="SM00327">
    <property type="entry name" value="VWA"/>
    <property type="match status" value="1"/>
</dbReference>
<sequence>MDLIRRITGTPKSSSHGDGLPDYNTEQALQVLRDYDIVFLVDDSGSMYGSRWAEAGRALAGVTRTAAQYDSNGVDIYFLNSPTHGLSMTSEADVMKLFQSIEPYGPTPTGDRLDRLMGMYLTYMEGARTQNMAPPKPINFIVITDGVATDDVTSVIVNAANRLERNNALLSQLGIQFFQIGNDSAATKSLKQLDNELTEKYKIRDIVDTTPYKKKPLTEKAIIKVLLGGINRRVDKQGGGAVLQK</sequence>
<dbReference type="Pfam" id="PF00092">
    <property type="entry name" value="VWA"/>
    <property type="match status" value="1"/>
</dbReference>
<dbReference type="Gene3D" id="3.40.50.410">
    <property type="entry name" value="von Willebrand factor, type A domain"/>
    <property type="match status" value="1"/>
</dbReference>
<proteinExistence type="predicted"/>
<reference evidence="3 4" key="1">
    <citation type="journal article" date="2019" name="Fungal Biol. Biotechnol.">
        <title>Draft genome sequence of fastidious pathogen Ceratobasidium theobromae, which causes vascular-streak dieback in Theobroma cacao.</title>
        <authorList>
            <person name="Ali S.S."/>
            <person name="Asman A."/>
            <person name="Shao J."/>
            <person name="Firmansyah A.P."/>
            <person name="Susilo A.W."/>
            <person name="Rosmana A."/>
            <person name="McMahon P."/>
            <person name="Junaid M."/>
            <person name="Guest D."/>
            <person name="Kheng T.Y."/>
            <person name="Meinhardt L.W."/>
            <person name="Bailey B.A."/>
        </authorList>
    </citation>
    <scope>NUCLEOTIDE SEQUENCE [LARGE SCALE GENOMIC DNA]</scope>
    <source>
        <strain evidence="3 4">CT2</strain>
    </source>
</reference>
<name>A0A5N5QCZ0_9AGAM</name>
<evidence type="ECO:0000256" key="1">
    <source>
        <dbReference type="SAM" id="MobiDB-lite"/>
    </source>
</evidence>
<dbReference type="EMBL" id="SSOP01000265">
    <property type="protein sequence ID" value="KAB5589469.1"/>
    <property type="molecule type" value="Genomic_DNA"/>
</dbReference>
<dbReference type="InterPro" id="IPR002035">
    <property type="entry name" value="VWF_A"/>
</dbReference>
<organism evidence="3 4">
    <name type="scientific">Ceratobasidium theobromae</name>
    <dbReference type="NCBI Taxonomy" id="1582974"/>
    <lineage>
        <taxon>Eukaryota</taxon>
        <taxon>Fungi</taxon>
        <taxon>Dikarya</taxon>
        <taxon>Basidiomycota</taxon>
        <taxon>Agaricomycotina</taxon>
        <taxon>Agaricomycetes</taxon>
        <taxon>Cantharellales</taxon>
        <taxon>Ceratobasidiaceae</taxon>
        <taxon>Ceratobasidium</taxon>
    </lineage>
</organism>
<comment type="caution">
    <text evidence="3">The sequence shown here is derived from an EMBL/GenBank/DDBJ whole genome shotgun (WGS) entry which is preliminary data.</text>
</comment>
<keyword evidence="4" id="KW-1185">Reference proteome</keyword>
<evidence type="ECO:0000313" key="4">
    <source>
        <dbReference type="Proteomes" id="UP000383932"/>
    </source>
</evidence>
<feature type="region of interest" description="Disordered" evidence="1">
    <location>
        <begin position="1"/>
        <end position="22"/>
    </location>
</feature>
<dbReference type="InterPro" id="IPR036465">
    <property type="entry name" value="vWFA_dom_sf"/>
</dbReference>
<dbReference type="PANTHER" id="PTHR34706">
    <property type="entry name" value="SLR1338 PROTEIN"/>
    <property type="match status" value="1"/>
</dbReference>
<dbReference type="PROSITE" id="PS50234">
    <property type="entry name" value="VWFA"/>
    <property type="match status" value="1"/>
</dbReference>
<accession>A0A5N5QCZ0</accession>
<dbReference type="AlphaFoldDB" id="A0A5N5QCZ0"/>
<protein>
    <recommendedName>
        <fullName evidence="2">VWFA domain-containing protein</fullName>
    </recommendedName>
</protein>
<feature type="domain" description="VWFA" evidence="2">
    <location>
        <begin position="36"/>
        <end position="226"/>
    </location>
</feature>
<dbReference type="OrthoDB" id="2142040at2759"/>
<dbReference type="Proteomes" id="UP000383932">
    <property type="component" value="Unassembled WGS sequence"/>
</dbReference>